<dbReference type="HOGENOM" id="CLU_882102_0_0_10"/>
<evidence type="ECO:0000313" key="2">
    <source>
        <dbReference type="EMBL" id="AFM04101.1"/>
    </source>
</evidence>
<dbReference type="EMBL" id="CP003345">
    <property type="protein sequence ID" value="AFM04101.1"/>
    <property type="molecule type" value="Genomic_DNA"/>
</dbReference>
<proteinExistence type="predicted"/>
<protein>
    <recommendedName>
        <fullName evidence="4">Anti-sigma factor</fullName>
    </recommendedName>
</protein>
<sequence length="315" mass="36542">MDNKNKNPNTEERQLDELEKFLLTHRSKLQKEEQKSIDEDFDASFSMEKNFLAIQAKIKNEQANRLEPKNILEEKAKKLLQIEEEKEEKPKNWVKPSPISSETTKTVRLGQTDIKRDVNNWVKPAPINSPYSATSLETRNQETTPTPKTVSIRKFWTVAASLTALLVTTFVYHVDTISVLTHENEELISRYEENGLKGFDEEFEGNKNQNYSQNVSLPAELIEAENYYTSMIAKEKKELKKKDTENWVTPETIQTLDELDEAYKVMKSDLLQEQNPKKLVDEMLNNLKLRKEILDESIQILENSKSSDSETNKNI</sequence>
<dbReference type="STRING" id="880071.Fleli_1693"/>
<evidence type="ECO:0000256" key="1">
    <source>
        <dbReference type="SAM" id="MobiDB-lite"/>
    </source>
</evidence>
<reference evidence="3" key="1">
    <citation type="submission" date="2012-06" db="EMBL/GenBank/DDBJ databases">
        <title>The complete genome of Flexibacter litoralis DSM 6794.</title>
        <authorList>
            <person name="Lucas S."/>
            <person name="Copeland A."/>
            <person name="Lapidus A."/>
            <person name="Glavina del Rio T."/>
            <person name="Dalin E."/>
            <person name="Tice H."/>
            <person name="Bruce D."/>
            <person name="Goodwin L."/>
            <person name="Pitluck S."/>
            <person name="Peters L."/>
            <person name="Ovchinnikova G."/>
            <person name="Lu M."/>
            <person name="Kyrpides N."/>
            <person name="Mavromatis K."/>
            <person name="Ivanova N."/>
            <person name="Brettin T."/>
            <person name="Detter J.C."/>
            <person name="Han C."/>
            <person name="Larimer F."/>
            <person name="Land M."/>
            <person name="Hauser L."/>
            <person name="Markowitz V."/>
            <person name="Cheng J.-F."/>
            <person name="Hugenholtz P."/>
            <person name="Woyke T."/>
            <person name="Wu D."/>
            <person name="Spring S."/>
            <person name="Lang E."/>
            <person name="Kopitz M."/>
            <person name="Brambilla E."/>
            <person name="Klenk H.-P."/>
            <person name="Eisen J.A."/>
        </authorList>
    </citation>
    <scope>NUCLEOTIDE SEQUENCE [LARGE SCALE GENOMIC DNA]</scope>
    <source>
        <strain evidence="3">ATCC 23117 / DSM 6794 / NBRC 15988 / NCIMB 1366 / Sio-4</strain>
    </source>
</reference>
<dbReference type="RefSeq" id="WP_014797556.1">
    <property type="nucleotide sequence ID" value="NC_018018.1"/>
</dbReference>
<dbReference type="AlphaFoldDB" id="I4AJG6"/>
<dbReference type="OrthoDB" id="1120747at2"/>
<gene>
    <name evidence="2" type="ordered locus">Fleli_1693</name>
</gene>
<accession>I4AJG6</accession>
<dbReference type="PATRIC" id="fig|880071.3.peg.1668"/>
<organism evidence="2 3">
    <name type="scientific">Bernardetia litoralis (strain ATCC 23117 / DSM 6794 / NBRC 15988 / NCIMB 1366 / Fx l1 / Sio-4)</name>
    <name type="common">Flexibacter litoralis</name>
    <dbReference type="NCBI Taxonomy" id="880071"/>
    <lineage>
        <taxon>Bacteria</taxon>
        <taxon>Pseudomonadati</taxon>
        <taxon>Bacteroidota</taxon>
        <taxon>Cytophagia</taxon>
        <taxon>Cytophagales</taxon>
        <taxon>Bernardetiaceae</taxon>
        <taxon>Bernardetia</taxon>
    </lineage>
</organism>
<keyword evidence="3" id="KW-1185">Reference proteome</keyword>
<name>I4AJG6_BERLS</name>
<dbReference type="KEGG" id="fli:Fleli_1693"/>
<feature type="region of interest" description="Disordered" evidence="1">
    <location>
        <begin position="85"/>
        <end position="106"/>
    </location>
</feature>
<evidence type="ECO:0000313" key="3">
    <source>
        <dbReference type="Proteomes" id="UP000006054"/>
    </source>
</evidence>
<dbReference type="Proteomes" id="UP000006054">
    <property type="component" value="Chromosome"/>
</dbReference>
<evidence type="ECO:0008006" key="4">
    <source>
        <dbReference type="Google" id="ProtNLM"/>
    </source>
</evidence>